<evidence type="ECO:0000259" key="4">
    <source>
        <dbReference type="PROSITE" id="PS50305"/>
    </source>
</evidence>
<dbReference type="PANTHER" id="PTHR11085">
    <property type="entry name" value="NAD-DEPENDENT PROTEIN DEACYLASE SIRTUIN-5, MITOCHONDRIAL-RELATED"/>
    <property type="match status" value="1"/>
</dbReference>
<dbReference type="EMBL" id="LR216287">
    <property type="protein sequence ID" value="VFJ12951.1"/>
    <property type="molecule type" value="Genomic_DNA"/>
</dbReference>
<keyword evidence="1" id="KW-0808">Transferase</keyword>
<keyword evidence="5" id="KW-0378">Hydrolase</keyword>
<dbReference type="PROSITE" id="PS50305">
    <property type="entry name" value="SIRTUIN"/>
    <property type="match status" value="1"/>
</dbReference>
<gene>
    <name evidence="5" type="primary">cobB</name>
    <name evidence="5" type="ORF">NFRAN_0629</name>
</gene>
<accession>A0A484I6Z8</accession>
<dbReference type="GO" id="GO:0070403">
    <property type="term" value="F:NAD+ binding"/>
    <property type="evidence" value="ECO:0007669"/>
    <property type="project" value="InterPro"/>
</dbReference>
<reference evidence="5 6" key="1">
    <citation type="submission" date="2019-02" db="EMBL/GenBank/DDBJ databases">
        <authorList>
            <person name="Lehtovirta-Morley E L."/>
        </authorList>
    </citation>
    <scope>NUCLEOTIDE SEQUENCE [LARGE SCALE GENOMIC DNA]</scope>
    <source>
        <strain evidence="5">NFRAN1</strain>
    </source>
</reference>
<dbReference type="InterPro" id="IPR026590">
    <property type="entry name" value="Ssirtuin_cat_dom"/>
</dbReference>
<keyword evidence="3" id="KW-0479">Metal-binding</keyword>
<feature type="binding site" evidence="3">
    <location>
        <position position="143"/>
    </location>
    <ligand>
        <name>Zn(2+)</name>
        <dbReference type="ChEBI" id="CHEBI:29105"/>
    </ligand>
</feature>
<dbReference type="NCBIfam" id="NF001753">
    <property type="entry name" value="PRK00481.1-3"/>
    <property type="match status" value="1"/>
</dbReference>
<dbReference type="KEGG" id="nfn:NFRAN_0629"/>
<dbReference type="Pfam" id="PF02146">
    <property type="entry name" value="SIR2"/>
    <property type="match status" value="1"/>
</dbReference>
<evidence type="ECO:0000256" key="3">
    <source>
        <dbReference type="PROSITE-ProRule" id="PRU00236"/>
    </source>
</evidence>
<evidence type="ECO:0000313" key="6">
    <source>
        <dbReference type="Proteomes" id="UP000294299"/>
    </source>
</evidence>
<proteinExistence type="predicted"/>
<dbReference type="RefSeq" id="WP_197731095.1">
    <property type="nucleotide sequence ID" value="NZ_LR216287.1"/>
</dbReference>
<feature type="domain" description="Deacetylase sirtuin-type" evidence="4">
    <location>
        <begin position="13"/>
        <end position="271"/>
    </location>
</feature>
<dbReference type="InterPro" id="IPR003000">
    <property type="entry name" value="Sirtuin"/>
</dbReference>
<dbReference type="InterPro" id="IPR050134">
    <property type="entry name" value="NAD-dep_sirtuin_deacylases"/>
</dbReference>
<organism evidence="5 6">
    <name type="scientific">Candidatus Nitrosocosmicus franklandianus</name>
    <dbReference type="NCBI Taxonomy" id="1798806"/>
    <lineage>
        <taxon>Archaea</taxon>
        <taxon>Nitrososphaerota</taxon>
        <taxon>Nitrososphaeria</taxon>
        <taxon>Nitrososphaerales</taxon>
        <taxon>Nitrososphaeraceae</taxon>
        <taxon>Candidatus Nitrosocosmicus</taxon>
    </lineage>
</organism>
<dbReference type="InterPro" id="IPR026591">
    <property type="entry name" value="Sirtuin_cat_small_dom_sf"/>
</dbReference>
<feature type="binding site" evidence="3">
    <location>
        <position position="146"/>
    </location>
    <ligand>
        <name>Zn(2+)</name>
        <dbReference type="ChEBI" id="CHEBI:29105"/>
    </ligand>
</feature>
<dbReference type="GO" id="GO:0017136">
    <property type="term" value="F:histone deacetylase activity, NAD-dependent"/>
    <property type="evidence" value="ECO:0007669"/>
    <property type="project" value="TreeGrafter"/>
</dbReference>
<feature type="binding site" evidence="3">
    <location>
        <position position="172"/>
    </location>
    <ligand>
        <name>Zn(2+)</name>
        <dbReference type="ChEBI" id="CHEBI:29105"/>
    </ligand>
</feature>
<keyword evidence="6" id="KW-1185">Reference proteome</keyword>
<evidence type="ECO:0000313" key="5">
    <source>
        <dbReference type="EMBL" id="VFJ12951.1"/>
    </source>
</evidence>
<feature type="binding site" evidence="3">
    <location>
        <position position="169"/>
    </location>
    <ligand>
        <name>Zn(2+)</name>
        <dbReference type="ChEBI" id="CHEBI:29105"/>
    </ligand>
</feature>
<dbReference type="GeneID" id="39420136"/>
<dbReference type="OrthoDB" id="728at2157"/>
<sequence length="271" mass="30458">MIALDVGKTMYDPVNINNLVVQIQEIVRQATNIVFFTGAGISKESGIPTFRDKDGLWNKYDPTKLASLTAFKSDPRLVWDFFYSRQRLICDAKFNEAHITIASVEKSKLDNCWVLTQNIDSLHQRAGSSNVIELHGNIFGLVCLYCGTVKQYNHETFFKEFDGKDVPLCERCDKILKPNVVLFEEPLPTLAWQQAIQLSSDCDVMFVVGSSLSVSPANMLPYYAMKGNATVIEINPNKSEMSHLMDFSVRASANNVLPKIFGMDSHSDKML</sequence>
<keyword evidence="3" id="KW-0862">Zinc</keyword>
<protein>
    <submittedName>
        <fullName evidence="5">NAD-dependent protein deacylase</fullName>
        <ecNumber evidence="5">3.5.1.-</ecNumber>
    </submittedName>
</protein>
<dbReference type="PANTHER" id="PTHR11085:SF10">
    <property type="entry name" value="NAD-DEPENDENT PROTEIN DEACYLASE SIRTUIN-5, MITOCHONDRIAL-RELATED"/>
    <property type="match status" value="1"/>
</dbReference>
<dbReference type="GO" id="GO:0046872">
    <property type="term" value="F:metal ion binding"/>
    <property type="evidence" value="ECO:0007669"/>
    <property type="project" value="UniProtKB-KW"/>
</dbReference>
<dbReference type="Gene3D" id="3.40.50.1220">
    <property type="entry name" value="TPP-binding domain"/>
    <property type="match status" value="1"/>
</dbReference>
<evidence type="ECO:0000256" key="1">
    <source>
        <dbReference type="ARBA" id="ARBA00022679"/>
    </source>
</evidence>
<dbReference type="SUPFAM" id="SSF52467">
    <property type="entry name" value="DHS-like NAD/FAD-binding domain"/>
    <property type="match status" value="1"/>
</dbReference>
<dbReference type="AlphaFoldDB" id="A0A484I6Z8"/>
<evidence type="ECO:0000256" key="2">
    <source>
        <dbReference type="ARBA" id="ARBA00023027"/>
    </source>
</evidence>
<dbReference type="EC" id="3.5.1.-" evidence="5"/>
<dbReference type="Proteomes" id="UP000294299">
    <property type="component" value="Chromosome NFRAN"/>
</dbReference>
<name>A0A484I6Z8_9ARCH</name>
<feature type="active site" description="Proton acceptor" evidence="3">
    <location>
        <position position="135"/>
    </location>
</feature>
<dbReference type="GO" id="GO:0016787">
    <property type="term" value="F:hydrolase activity"/>
    <property type="evidence" value="ECO:0007669"/>
    <property type="project" value="UniProtKB-KW"/>
</dbReference>
<dbReference type="Gene3D" id="3.30.1600.10">
    <property type="entry name" value="SIR2/SIRT2 'Small Domain"/>
    <property type="match status" value="1"/>
</dbReference>
<keyword evidence="2" id="KW-0520">NAD</keyword>
<dbReference type="InterPro" id="IPR029035">
    <property type="entry name" value="DHS-like_NAD/FAD-binding_dom"/>
</dbReference>